<evidence type="ECO:0008006" key="4">
    <source>
        <dbReference type="Google" id="ProtNLM"/>
    </source>
</evidence>
<organism evidence="2 3">
    <name type="scientific">Bacteroides thetaiotaomicron</name>
    <dbReference type="NCBI Taxonomy" id="818"/>
    <lineage>
        <taxon>Bacteria</taxon>
        <taxon>Pseudomonadati</taxon>
        <taxon>Bacteroidota</taxon>
        <taxon>Bacteroidia</taxon>
        <taxon>Bacteroidales</taxon>
        <taxon>Bacteroidaceae</taxon>
        <taxon>Bacteroides</taxon>
    </lineage>
</organism>
<keyword evidence="1" id="KW-0732">Signal</keyword>
<evidence type="ECO:0000313" key="2">
    <source>
        <dbReference type="EMBL" id="KAB4452993.1"/>
    </source>
</evidence>
<dbReference type="Gene3D" id="2.60.40.1930">
    <property type="match status" value="1"/>
</dbReference>
<dbReference type="EMBL" id="WCRW01000015">
    <property type="protein sequence ID" value="KAB4452993.1"/>
    <property type="molecule type" value="Genomic_DNA"/>
</dbReference>
<protein>
    <recommendedName>
        <fullName evidence="4">TonB-dependent Receptor Plug Domain</fullName>
    </recommendedName>
</protein>
<evidence type="ECO:0000256" key="1">
    <source>
        <dbReference type="SAM" id="SignalP"/>
    </source>
</evidence>
<gene>
    <name evidence="2" type="ORF">GAN75_19265</name>
</gene>
<accession>A0A7J5JNP0</accession>
<reference evidence="2 3" key="1">
    <citation type="journal article" date="2019" name="Nat. Med.">
        <title>A library of human gut bacterial isolates paired with longitudinal multiomics data enables mechanistic microbiome research.</title>
        <authorList>
            <person name="Poyet M."/>
            <person name="Groussin M."/>
            <person name="Gibbons S.M."/>
            <person name="Avila-Pacheco J."/>
            <person name="Jiang X."/>
            <person name="Kearney S.M."/>
            <person name="Perrotta A.R."/>
            <person name="Berdy B."/>
            <person name="Zhao S."/>
            <person name="Lieberman T.D."/>
            <person name="Swanson P.K."/>
            <person name="Smith M."/>
            <person name="Roesemann S."/>
            <person name="Alexander J.E."/>
            <person name="Rich S.A."/>
            <person name="Livny J."/>
            <person name="Vlamakis H."/>
            <person name="Clish C."/>
            <person name="Bullock K."/>
            <person name="Deik A."/>
            <person name="Scott J."/>
            <person name="Pierce K.A."/>
            <person name="Xavier R.J."/>
            <person name="Alm E.J."/>
        </authorList>
    </citation>
    <scope>NUCLEOTIDE SEQUENCE [LARGE SCALE GENOMIC DNA]</scope>
    <source>
        <strain evidence="2 3">BIOML-A160</strain>
    </source>
</reference>
<name>A0A7J5JNP0_BACT4</name>
<proteinExistence type="predicted"/>
<sequence length="860" mass="97322">MYTKQFLVCFLGIILICTAHSRAGVPPAEDTFNHYLDQALSFAKAYPREKAYLHFDNTSYYVGDTIWFKAYVTLSEELLPTPISRPLYVELADQTGHIVEKQIIKITDGEGHGQFILPASSILSGYYEIRAFTRWMLGFDEQTYFSRTFPVYLASKGEKPERSITTYQLNPSMQQRPEKKEKFTLRFFPEGGQLVKAVPTQIAFKAESSTEANVKIEGIICNANGNKIGTLQTLHDGMGRFEYTPDEKPAIAKVTYKGKQYQFKLPEALPAGYVLNVTNKPGGLAIQVSCNNETPRDTLAVFMSHQGQPFAYQLISCTAEAPGTFLIRTKDIPAGVLQISLINREGATLCTRFSFVTPKSQLRITTAGLKPVYTPYAPIQCQLRVTDAAGRPIETNLSVSIRDAVRSDYLECDNNIYTDLLLTSDLKGYIHQPGYYFAGTSLQKQAELDILLMVHGWRKYDMSQLIGTKSFSPLQTPETKLILHGQVKSLVQKNELKDIAVSVMAKTDSVIIAGSTVTNGQGHFEIPVEDFENTMEAIFQTKRGGKDRKKMASILIDRNFSPNLRSYEYTEWNPQWKDVSKWIQNTQQTDSLYLDSIRQVDNLHLLNTVEVVAKRRKNATMETHIYQQSLDAYYDIRQSVDRLRDEGKEIYTLPELFEKLTPFFRWNKQDDTYSYKQKPICFFLGGRMLTSIEATSIMTEVDGLQSIYICEGANAFSAGAFKDAQVSSLENGPRDFDHEERVNVTELSKYAVFYLTALPLRDIANKQQQAARGTRQTIIQGYNRPLEFYSPIYKDTDAFPPVQPDQRRTLYWNSSVRTDSEGKATIECYNSNYSAPLIISAETISNGVTGTLTYSTLEHQ</sequence>
<feature type="chain" id="PRO_5029786159" description="TonB-dependent Receptor Plug Domain" evidence="1">
    <location>
        <begin position="24"/>
        <end position="860"/>
    </location>
</feature>
<feature type="signal peptide" evidence="1">
    <location>
        <begin position="1"/>
        <end position="23"/>
    </location>
</feature>
<evidence type="ECO:0000313" key="3">
    <source>
        <dbReference type="Proteomes" id="UP000436825"/>
    </source>
</evidence>
<dbReference type="Proteomes" id="UP000436825">
    <property type="component" value="Unassembled WGS sequence"/>
</dbReference>
<dbReference type="RefSeq" id="WP_414179724.1">
    <property type="nucleotide sequence ID" value="NZ_JBLHAB010000013.1"/>
</dbReference>
<dbReference type="AlphaFoldDB" id="A0A7J5JNP0"/>
<comment type="caution">
    <text evidence="2">The sequence shown here is derived from an EMBL/GenBank/DDBJ whole genome shotgun (WGS) entry which is preliminary data.</text>
</comment>